<dbReference type="PANTHER" id="PTHR46696">
    <property type="entry name" value="P450, PUTATIVE (EUROFUNG)-RELATED"/>
    <property type="match status" value="1"/>
</dbReference>
<dbReference type="SUPFAM" id="SSF48264">
    <property type="entry name" value="Cytochrome P450"/>
    <property type="match status" value="1"/>
</dbReference>
<dbReference type="AlphaFoldDB" id="A0A7X2IJ57"/>
<evidence type="ECO:0000256" key="1">
    <source>
        <dbReference type="ARBA" id="ARBA00010617"/>
    </source>
</evidence>
<accession>A0A7X2IJ57</accession>
<proteinExistence type="inferred from homology"/>
<keyword evidence="2" id="KW-0560">Oxidoreductase</keyword>
<dbReference type="Pfam" id="PF00067">
    <property type="entry name" value="p450"/>
    <property type="match status" value="1"/>
</dbReference>
<evidence type="ECO:0000313" key="3">
    <source>
        <dbReference type="EMBL" id="MRV70507.1"/>
    </source>
</evidence>
<dbReference type="GO" id="GO:0005506">
    <property type="term" value="F:iron ion binding"/>
    <property type="evidence" value="ECO:0007669"/>
    <property type="project" value="InterPro"/>
</dbReference>
<sequence length="425" mass="46492">MTSAHTSNAAVGEDFAKVSATFSGNVDDPFPIYRQHRLTNPVIEGDIVTQFGSAGFTAASKPRPVYTLFKYHDVMAVLKDPKKYTSGFLMEGGMASFMDGFALTAMDGDVHRQARGLLQPCFAPNVLKEWRATRIDPVICNDFVAPLVARGSAELVADMALMFPIRVIYDLLGFPADDADGLARFASTALRVLGGVSPDPEAKKAAMLAAKELYDDTLKVVQARRAAGATGDDMISRLIRSSFEGNTLSDHQITMFARMLLPAAAETTTRSFATLMVLLLERPELLERIRADRSLVGKAIDESIRYEPVATFKVRETEEDVTFQGVAIAKGSLLSLCVASANRDDDVFEDGDTFNIDRPSKMSFGFGFGAHMCVGLFIAKAEIEVALNSMLDMMPNLEFDPAYPRPTIRGIQLRGPEAVHVRWKV</sequence>
<name>A0A7X2IJ57_9BURK</name>
<dbReference type="GO" id="GO:0020037">
    <property type="term" value="F:heme binding"/>
    <property type="evidence" value="ECO:0007669"/>
    <property type="project" value="InterPro"/>
</dbReference>
<dbReference type="RefSeq" id="WP_154370977.1">
    <property type="nucleotide sequence ID" value="NZ_WKJJ01000001.1"/>
</dbReference>
<gene>
    <name evidence="3" type="ORF">GJ700_02075</name>
</gene>
<dbReference type="InterPro" id="IPR001128">
    <property type="entry name" value="Cyt_P450"/>
</dbReference>
<organism evidence="3 4">
    <name type="scientific">Pseudoduganella rivuli</name>
    <dbReference type="NCBI Taxonomy" id="2666085"/>
    <lineage>
        <taxon>Bacteria</taxon>
        <taxon>Pseudomonadati</taxon>
        <taxon>Pseudomonadota</taxon>
        <taxon>Betaproteobacteria</taxon>
        <taxon>Burkholderiales</taxon>
        <taxon>Oxalobacteraceae</taxon>
        <taxon>Telluria group</taxon>
        <taxon>Pseudoduganella</taxon>
    </lineage>
</organism>
<evidence type="ECO:0000256" key="2">
    <source>
        <dbReference type="RuleBase" id="RU000461"/>
    </source>
</evidence>
<keyword evidence="4" id="KW-1185">Reference proteome</keyword>
<dbReference type="GO" id="GO:0004497">
    <property type="term" value="F:monooxygenase activity"/>
    <property type="evidence" value="ECO:0007669"/>
    <property type="project" value="UniProtKB-KW"/>
</dbReference>
<dbReference type="Gene3D" id="1.10.630.10">
    <property type="entry name" value="Cytochrome P450"/>
    <property type="match status" value="1"/>
</dbReference>
<dbReference type="InterPro" id="IPR017972">
    <property type="entry name" value="Cyt_P450_CS"/>
</dbReference>
<dbReference type="EMBL" id="WKJJ01000001">
    <property type="protein sequence ID" value="MRV70507.1"/>
    <property type="molecule type" value="Genomic_DNA"/>
</dbReference>
<dbReference type="PANTHER" id="PTHR46696:SF3">
    <property type="entry name" value="PULCHERRIMINIC ACID SYNTHASE"/>
    <property type="match status" value="1"/>
</dbReference>
<keyword evidence="2" id="KW-0503">Monooxygenase</keyword>
<reference evidence="3 4" key="1">
    <citation type="submission" date="2019-11" db="EMBL/GenBank/DDBJ databases">
        <title>Novel species isolated from a subtropical stream in China.</title>
        <authorList>
            <person name="Lu H."/>
        </authorList>
    </citation>
    <scope>NUCLEOTIDE SEQUENCE [LARGE SCALE GENOMIC DNA]</scope>
    <source>
        <strain evidence="3 4">FT92W</strain>
    </source>
</reference>
<dbReference type="InterPro" id="IPR002397">
    <property type="entry name" value="Cyt_P450_B"/>
</dbReference>
<dbReference type="Proteomes" id="UP000446768">
    <property type="component" value="Unassembled WGS sequence"/>
</dbReference>
<dbReference type="GO" id="GO:0016705">
    <property type="term" value="F:oxidoreductase activity, acting on paired donors, with incorporation or reduction of molecular oxygen"/>
    <property type="evidence" value="ECO:0007669"/>
    <property type="project" value="InterPro"/>
</dbReference>
<keyword evidence="2" id="KW-0408">Iron</keyword>
<evidence type="ECO:0000313" key="4">
    <source>
        <dbReference type="Proteomes" id="UP000446768"/>
    </source>
</evidence>
<keyword evidence="2" id="KW-0479">Metal-binding</keyword>
<protein>
    <submittedName>
        <fullName evidence="3">Cytochrome P450</fullName>
    </submittedName>
</protein>
<comment type="caution">
    <text evidence="3">The sequence shown here is derived from an EMBL/GenBank/DDBJ whole genome shotgun (WGS) entry which is preliminary data.</text>
</comment>
<dbReference type="PRINTS" id="PR00359">
    <property type="entry name" value="BP450"/>
</dbReference>
<comment type="similarity">
    <text evidence="1 2">Belongs to the cytochrome P450 family.</text>
</comment>
<keyword evidence="2" id="KW-0349">Heme</keyword>
<dbReference type="InterPro" id="IPR036396">
    <property type="entry name" value="Cyt_P450_sf"/>
</dbReference>
<dbReference type="PROSITE" id="PS00086">
    <property type="entry name" value="CYTOCHROME_P450"/>
    <property type="match status" value="1"/>
</dbReference>